<dbReference type="RefSeq" id="WP_065209674.1">
    <property type="nucleotide sequence ID" value="NZ_CP016177.1"/>
</dbReference>
<keyword evidence="2 4" id="KW-1133">Transmembrane helix</keyword>
<keyword evidence="1 4" id="KW-0812">Transmembrane</keyword>
<dbReference type="PANTHER" id="PTHR42910">
    <property type="entry name" value="TRANSPORTER SCO4007-RELATED"/>
    <property type="match status" value="1"/>
</dbReference>
<evidence type="ECO:0000313" key="6">
    <source>
        <dbReference type="EMBL" id="ANO32516.1"/>
    </source>
</evidence>
<feature type="transmembrane region" description="Helical" evidence="4">
    <location>
        <begin position="166"/>
        <end position="186"/>
    </location>
</feature>
<dbReference type="KEGG" id="vbr:A6E01_04615"/>
<feature type="transmembrane region" description="Helical" evidence="4">
    <location>
        <begin position="218"/>
        <end position="239"/>
    </location>
</feature>
<evidence type="ECO:0000256" key="4">
    <source>
        <dbReference type="SAM" id="Phobius"/>
    </source>
</evidence>
<gene>
    <name evidence="6" type="ORF">A6E01_04615</name>
</gene>
<evidence type="ECO:0000256" key="2">
    <source>
        <dbReference type="ARBA" id="ARBA00022989"/>
    </source>
</evidence>
<feature type="transmembrane region" description="Helical" evidence="4">
    <location>
        <begin position="50"/>
        <end position="67"/>
    </location>
</feature>
<feature type="transmembrane region" description="Helical" evidence="4">
    <location>
        <begin position="12"/>
        <end position="30"/>
    </location>
</feature>
<dbReference type="GO" id="GO:0022857">
    <property type="term" value="F:transmembrane transporter activity"/>
    <property type="evidence" value="ECO:0007669"/>
    <property type="project" value="InterPro"/>
</dbReference>
<feature type="transmembrane region" description="Helical" evidence="4">
    <location>
        <begin position="251"/>
        <end position="272"/>
    </location>
</feature>
<accession>A0AAJ3S908</accession>
<dbReference type="Gene3D" id="1.20.1250.20">
    <property type="entry name" value="MFS general substrate transporter like domains"/>
    <property type="match status" value="1"/>
</dbReference>
<evidence type="ECO:0000313" key="7">
    <source>
        <dbReference type="Proteomes" id="UP000092018"/>
    </source>
</evidence>
<sequence length="400" mass="41944">MSQAKTPTLGTGRLLLMSSAVSATAANLYYNQPILPQMGAELGLTQDQLGSIPAASQIGYAAALLFLSPLGDTIPRKRLIAILSVLLVMSSLLAFSASSLLALVVACFVIGLSANITQQLIPFAASLSTPESKGKVIGTLMTGLTIGILLSRTLSGFVGEQFGWRAVFIMSAAIAMIFGVLLYTFLPSNKPTSTMPYPKLVASMATLFKKHSVLRQSALTGSLWFASFNALWATLALHVHEAPFNYNAQQAGLFGVIALAGVIGAKVSGSLVSKVGSRNMINIALLFIASGFAVSGMFGDSLIGLIAGIILVDLGVFSAQVSNQVRVFSIDPAAQSRINGIYMLGYYLGGAFGSFAGVMVFEQYGWQGVAAFSSAMVVGSLMANNLVSSKLKRLQQAEQS</sequence>
<dbReference type="InterPro" id="IPR036259">
    <property type="entry name" value="MFS_trans_sf"/>
</dbReference>
<evidence type="ECO:0000259" key="5">
    <source>
        <dbReference type="PROSITE" id="PS50850"/>
    </source>
</evidence>
<dbReference type="InterPro" id="IPR011701">
    <property type="entry name" value="MFS"/>
</dbReference>
<dbReference type="PANTHER" id="PTHR42910:SF1">
    <property type="entry name" value="MAJOR FACILITATOR SUPERFAMILY (MFS) PROFILE DOMAIN-CONTAINING PROTEIN"/>
    <property type="match status" value="1"/>
</dbReference>
<dbReference type="CDD" id="cd17324">
    <property type="entry name" value="MFS_NepI_like"/>
    <property type="match status" value="1"/>
</dbReference>
<feature type="transmembrane region" description="Helical" evidence="4">
    <location>
        <begin position="103"/>
        <end position="124"/>
    </location>
</feature>
<dbReference type="PROSITE" id="PS50850">
    <property type="entry name" value="MFS"/>
    <property type="match status" value="1"/>
</dbReference>
<name>A0AAJ3S908_9VIBR</name>
<evidence type="ECO:0000256" key="1">
    <source>
        <dbReference type="ARBA" id="ARBA00022692"/>
    </source>
</evidence>
<dbReference type="AlphaFoldDB" id="A0AAJ3S908"/>
<reference evidence="6 7" key="1">
    <citation type="submission" date="2016-06" db="EMBL/GenBank/DDBJ databases">
        <title>Adaptive Radiation by Waves of Gene Transfer Leads to Fine-Scale Resource Partitioning in Marine Microbes.</title>
        <authorList>
            <person name="Hehemann J.-H."/>
            <person name="Arevalo P."/>
            <person name="Datta M.S."/>
            <person name="Yu X."/>
            <person name="Corzett C."/>
            <person name="Henschel A."/>
            <person name="Preheim S.P."/>
            <person name="Timberlake S."/>
            <person name="Alm E.J."/>
            <person name="Polz M.F."/>
        </authorList>
    </citation>
    <scope>NUCLEOTIDE SEQUENCE [LARGE SCALE GENOMIC DNA]</scope>
    <source>
        <strain evidence="6 7">FF50</strain>
    </source>
</reference>
<evidence type="ECO:0000256" key="3">
    <source>
        <dbReference type="ARBA" id="ARBA00023136"/>
    </source>
</evidence>
<dbReference type="EMBL" id="CP016177">
    <property type="protein sequence ID" value="ANO32516.1"/>
    <property type="molecule type" value="Genomic_DNA"/>
</dbReference>
<feature type="domain" description="Major facilitator superfamily (MFS) profile" evidence="5">
    <location>
        <begin position="11"/>
        <end position="391"/>
    </location>
</feature>
<dbReference type="SUPFAM" id="SSF103473">
    <property type="entry name" value="MFS general substrate transporter"/>
    <property type="match status" value="1"/>
</dbReference>
<feature type="transmembrane region" description="Helical" evidence="4">
    <location>
        <begin position="302"/>
        <end position="321"/>
    </location>
</feature>
<dbReference type="Proteomes" id="UP000092018">
    <property type="component" value="Chromosome 1"/>
</dbReference>
<feature type="transmembrane region" description="Helical" evidence="4">
    <location>
        <begin position="367"/>
        <end position="387"/>
    </location>
</feature>
<dbReference type="InterPro" id="IPR020846">
    <property type="entry name" value="MFS_dom"/>
</dbReference>
<feature type="transmembrane region" description="Helical" evidence="4">
    <location>
        <begin position="341"/>
        <end position="361"/>
    </location>
</feature>
<keyword evidence="3 4" id="KW-0472">Membrane</keyword>
<organism evidence="6 7">
    <name type="scientific">Vibrio breoganii</name>
    <dbReference type="NCBI Taxonomy" id="553239"/>
    <lineage>
        <taxon>Bacteria</taxon>
        <taxon>Pseudomonadati</taxon>
        <taxon>Pseudomonadota</taxon>
        <taxon>Gammaproteobacteria</taxon>
        <taxon>Vibrionales</taxon>
        <taxon>Vibrionaceae</taxon>
        <taxon>Vibrio</taxon>
    </lineage>
</organism>
<feature type="transmembrane region" description="Helical" evidence="4">
    <location>
        <begin position="136"/>
        <end position="154"/>
    </location>
</feature>
<dbReference type="Pfam" id="PF07690">
    <property type="entry name" value="MFS_1"/>
    <property type="match status" value="1"/>
</dbReference>
<protein>
    <submittedName>
        <fullName evidence="6">MFS transporter</fullName>
    </submittedName>
</protein>
<proteinExistence type="predicted"/>